<feature type="transmembrane region" description="Helical" evidence="9">
    <location>
        <begin position="418"/>
        <end position="441"/>
    </location>
</feature>
<dbReference type="GO" id="GO:0016757">
    <property type="term" value="F:glycosyltransferase activity"/>
    <property type="evidence" value="ECO:0007669"/>
    <property type="project" value="UniProtKB-KW"/>
</dbReference>
<evidence type="ECO:0000256" key="1">
    <source>
        <dbReference type="ARBA" id="ARBA00004141"/>
    </source>
</evidence>
<accession>A0A1V2I1K7</accession>
<feature type="transmembrane region" description="Helical" evidence="9">
    <location>
        <begin position="483"/>
        <end position="499"/>
    </location>
</feature>
<evidence type="ECO:0000256" key="4">
    <source>
        <dbReference type="ARBA" id="ARBA00022692"/>
    </source>
</evidence>
<evidence type="ECO:0000256" key="9">
    <source>
        <dbReference type="SAM" id="Phobius"/>
    </source>
</evidence>
<proteinExistence type="inferred from homology"/>
<evidence type="ECO:0000256" key="7">
    <source>
        <dbReference type="ARBA" id="ARBA00043987"/>
    </source>
</evidence>
<feature type="transmembrane region" description="Helical" evidence="9">
    <location>
        <begin position="299"/>
        <end position="325"/>
    </location>
</feature>
<keyword evidence="5 9" id="KW-1133">Transmembrane helix</keyword>
<dbReference type="STRING" id="1834516.BL253_32145"/>
<dbReference type="Pfam" id="PF26314">
    <property type="entry name" value="MptA_B_family"/>
    <property type="match status" value="2"/>
</dbReference>
<protein>
    <submittedName>
        <fullName evidence="10">Uncharacterized protein</fullName>
    </submittedName>
</protein>
<keyword evidence="3" id="KW-0808">Transferase</keyword>
<feature type="transmembrane region" description="Helical" evidence="9">
    <location>
        <begin position="71"/>
        <end position="90"/>
    </location>
</feature>
<comment type="similarity">
    <text evidence="7">Belongs to the MptA/B family.</text>
</comment>
<keyword evidence="11" id="KW-1185">Reference proteome</keyword>
<sequence length="635" mass="63856">MAAVTAEGRLGPRDPRAIDPTPWWGILPPAPPTGTTRGALAGIAALAVIALCVCWITLVRRALSGRVGPRAALTAAIAWGMPFALGPPLFSRDAYAYAAQGELARRGLDPATHGVAALAAGGPASLGAAFSDAVDPRWRDTHTPYGGGAVAVEKLAAAVSHLLGGGPAAALVTLRVVAVLSVVAMVACTVRLVDRLPRTADPAGDADPAGGDGRDGATGRAVALALAAANPVTVIHLIGGMHLDALAAGALAGALLIDRRRVTHRSGRPPLARFPGFPWGRGSTRPAGGPVHRAVSGAAIAATALACFAGTIKVTTLLGFAWLIVAHARDAARYVQPADDSRPAVSGPPLSGPPASGPPAAEPGDRPPAAGRWGLAAVAVAADLAVAAAVLGLSVLASGFPPTWIKALATSGELTTGVAPASLLASLVAAVAGLAGQHVSAGRDSALLTDCRAVTLAAAAAVVAVLLWRAWRRPVTRAADGRDGLAVLGVGGFAVALGSPVLYPWYLGPALPMLAVLVADAHVAHRRGDALMIREGLRGDDAAPGQLTGTRDGAGMALRRTRRRCRIGAGVVCATSVWLCGATLSPLAQTWRLLGSHGPAFPAPLVGTVAVVAALLVMAVGAVTARRPRWWATRG</sequence>
<comment type="subcellular location">
    <subcellularLocation>
        <location evidence="1">Membrane</location>
        <topology evidence="1">Multi-pass membrane protein</topology>
    </subcellularLocation>
</comment>
<dbReference type="GO" id="GO:0016020">
    <property type="term" value="C:membrane"/>
    <property type="evidence" value="ECO:0007669"/>
    <property type="project" value="UniProtKB-SubCell"/>
</dbReference>
<reference evidence="11" key="1">
    <citation type="submission" date="2016-10" db="EMBL/GenBank/DDBJ databases">
        <title>Frankia sp. NRRL B-16386 Genome sequencing.</title>
        <authorList>
            <person name="Ghodhbane-Gtari F."/>
            <person name="Swanson E."/>
            <person name="Gueddou A."/>
            <person name="Hezbri K."/>
            <person name="Ktari K."/>
            <person name="Nouioui I."/>
            <person name="Morris K."/>
            <person name="Simpson S."/>
            <person name="Abebe-Akele F."/>
            <person name="Thomas K."/>
            <person name="Gtari M."/>
            <person name="Tisa L.S."/>
        </authorList>
    </citation>
    <scope>NUCLEOTIDE SEQUENCE [LARGE SCALE GENOMIC DNA]</scope>
    <source>
        <strain evidence="11">NRRL B-16386</strain>
    </source>
</reference>
<evidence type="ECO:0000256" key="2">
    <source>
        <dbReference type="ARBA" id="ARBA00022676"/>
    </source>
</evidence>
<evidence type="ECO:0000256" key="6">
    <source>
        <dbReference type="ARBA" id="ARBA00023136"/>
    </source>
</evidence>
<dbReference type="AlphaFoldDB" id="A0A1V2I1K7"/>
<evidence type="ECO:0000256" key="5">
    <source>
        <dbReference type="ARBA" id="ARBA00022989"/>
    </source>
</evidence>
<feature type="transmembrane region" description="Helical" evidence="9">
    <location>
        <begin position="168"/>
        <end position="190"/>
    </location>
</feature>
<dbReference type="NCBIfam" id="NF038066">
    <property type="entry name" value="MptB"/>
    <property type="match status" value="2"/>
</dbReference>
<keyword evidence="4 9" id="KW-0812">Transmembrane</keyword>
<feature type="compositionally biased region" description="Pro residues" evidence="8">
    <location>
        <begin position="350"/>
        <end position="361"/>
    </location>
</feature>
<feature type="transmembrane region" description="Helical" evidence="9">
    <location>
        <begin position="39"/>
        <end position="59"/>
    </location>
</feature>
<dbReference type="Proteomes" id="UP000188929">
    <property type="component" value="Unassembled WGS sequence"/>
</dbReference>
<evidence type="ECO:0000313" key="11">
    <source>
        <dbReference type="Proteomes" id="UP000188929"/>
    </source>
</evidence>
<dbReference type="InterPro" id="IPR049829">
    <property type="entry name" value="MptA/B-like"/>
</dbReference>
<feature type="transmembrane region" description="Helical" evidence="9">
    <location>
        <begin position="600"/>
        <end position="625"/>
    </location>
</feature>
<keyword evidence="6 9" id="KW-0472">Membrane</keyword>
<feature type="transmembrane region" description="Helical" evidence="9">
    <location>
        <begin position="567"/>
        <end position="588"/>
    </location>
</feature>
<keyword evidence="2" id="KW-0328">Glycosyltransferase</keyword>
<organism evidence="10 11">
    <name type="scientific">Pseudofrankia asymbiotica</name>
    <dbReference type="NCBI Taxonomy" id="1834516"/>
    <lineage>
        <taxon>Bacteria</taxon>
        <taxon>Bacillati</taxon>
        <taxon>Actinomycetota</taxon>
        <taxon>Actinomycetes</taxon>
        <taxon>Frankiales</taxon>
        <taxon>Frankiaceae</taxon>
        <taxon>Pseudofrankia</taxon>
    </lineage>
</organism>
<name>A0A1V2I1K7_9ACTN</name>
<feature type="region of interest" description="Disordered" evidence="8">
    <location>
        <begin position="339"/>
        <end position="368"/>
    </location>
</feature>
<dbReference type="EMBL" id="MOMC01000081">
    <property type="protein sequence ID" value="ONH23737.1"/>
    <property type="molecule type" value="Genomic_DNA"/>
</dbReference>
<feature type="region of interest" description="Disordered" evidence="8">
    <location>
        <begin position="1"/>
        <end position="23"/>
    </location>
</feature>
<gene>
    <name evidence="10" type="ORF">BL253_32145</name>
</gene>
<evidence type="ECO:0000256" key="3">
    <source>
        <dbReference type="ARBA" id="ARBA00022679"/>
    </source>
</evidence>
<evidence type="ECO:0000256" key="8">
    <source>
        <dbReference type="SAM" id="MobiDB-lite"/>
    </source>
</evidence>
<feature type="transmembrane region" description="Helical" evidence="9">
    <location>
        <begin position="453"/>
        <end position="471"/>
    </location>
</feature>
<feature type="transmembrane region" description="Helical" evidence="9">
    <location>
        <begin position="373"/>
        <end position="397"/>
    </location>
</feature>
<comment type="caution">
    <text evidence="10">The sequence shown here is derived from an EMBL/GenBank/DDBJ whole genome shotgun (WGS) entry which is preliminary data.</text>
</comment>
<evidence type="ECO:0000313" key="10">
    <source>
        <dbReference type="EMBL" id="ONH23737.1"/>
    </source>
</evidence>